<dbReference type="EMBL" id="MRCE01000002">
    <property type="protein sequence ID" value="OKH40375.1"/>
    <property type="molecule type" value="Genomic_DNA"/>
</dbReference>
<name>A0A1U7ISH4_9CYAN</name>
<evidence type="ECO:0000313" key="1">
    <source>
        <dbReference type="EMBL" id="OKH40375.1"/>
    </source>
</evidence>
<dbReference type="STRING" id="454136.NIES2119_01760"/>
<comment type="caution">
    <text evidence="1">The sequence shown here is derived from an EMBL/GenBank/DDBJ whole genome shotgun (WGS) entry which is preliminary data.</text>
</comment>
<dbReference type="AlphaFoldDB" id="A0A1U7ISH4"/>
<gene>
    <name evidence="1" type="ORF">NIES2119_01760</name>
</gene>
<organism evidence="1 2">
    <name type="scientific">[Phormidium ambiguum] IAM M-71</name>
    <dbReference type="NCBI Taxonomy" id="454136"/>
    <lineage>
        <taxon>Bacteria</taxon>
        <taxon>Bacillati</taxon>
        <taxon>Cyanobacteriota</taxon>
        <taxon>Cyanophyceae</taxon>
        <taxon>Oscillatoriophycideae</taxon>
        <taxon>Aerosakkonematales</taxon>
        <taxon>Aerosakkonemataceae</taxon>
        <taxon>Floridanema</taxon>
    </lineage>
</organism>
<proteinExistence type="predicted"/>
<evidence type="ECO:0000313" key="2">
    <source>
        <dbReference type="Proteomes" id="UP000185860"/>
    </source>
</evidence>
<sequence>MYCCFPNLRWARLQVYSDGFAEVLDSDGSKFKFPHQEKAQYFLLEDEYISFENLDLEDEQDLSITLDSIEIPSGKTDEELIGKMYVKHQTIMKIA</sequence>
<protein>
    <submittedName>
        <fullName evidence="1">Uncharacterized protein</fullName>
    </submittedName>
</protein>
<dbReference type="Proteomes" id="UP000185860">
    <property type="component" value="Unassembled WGS sequence"/>
</dbReference>
<accession>A0A1U7ISH4</accession>
<reference evidence="1 2" key="1">
    <citation type="submission" date="2016-11" db="EMBL/GenBank/DDBJ databases">
        <title>Draft Genome Sequences of Nine Cyanobacterial Strains from Diverse Habitats.</title>
        <authorList>
            <person name="Zhu T."/>
            <person name="Hou S."/>
            <person name="Lu X."/>
            <person name="Hess W.R."/>
        </authorList>
    </citation>
    <scope>NUCLEOTIDE SEQUENCE [LARGE SCALE GENOMIC DNA]</scope>
    <source>
        <strain evidence="1 2">IAM M-71</strain>
    </source>
</reference>